<dbReference type="GO" id="GO:0043590">
    <property type="term" value="C:bacterial nucleoid"/>
    <property type="evidence" value="ECO:0007669"/>
    <property type="project" value="TreeGrafter"/>
</dbReference>
<dbReference type="InterPro" id="IPR022572">
    <property type="entry name" value="DNA_rep/recomb_RecO_N"/>
</dbReference>
<dbReference type="Gene3D" id="1.20.1440.120">
    <property type="entry name" value="Recombination protein O, C-terminal domain"/>
    <property type="match status" value="1"/>
</dbReference>
<evidence type="ECO:0000256" key="4">
    <source>
        <dbReference type="ARBA" id="ARBA00023172"/>
    </source>
</evidence>
<dbReference type="NCBIfam" id="TIGR00613">
    <property type="entry name" value="reco"/>
    <property type="match status" value="1"/>
</dbReference>
<dbReference type="PANTHER" id="PTHR33991">
    <property type="entry name" value="DNA REPAIR PROTEIN RECO"/>
    <property type="match status" value="1"/>
</dbReference>
<dbReference type="AlphaFoldDB" id="A0A2C9D830"/>
<dbReference type="InterPro" id="IPR042242">
    <property type="entry name" value="RecO_C"/>
</dbReference>
<organism evidence="9 10">
    <name type="scientific">Hartmannibacter diazotrophicus</name>
    <dbReference type="NCBI Taxonomy" id="1482074"/>
    <lineage>
        <taxon>Bacteria</taxon>
        <taxon>Pseudomonadati</taxon>
        <taxon>Pseudomonadota</taxon>
        <taxon>Alphaproteobacteria</taxon>
        <taxon>Hyphomicrobiales</taxon>
        <taxon>Pleomorphomonadaceae</taxon>
        <taxon>Hartmannibacter</taxon>
    </lineage>
</organism>
<accession>A0A2C9D830</accession>
<dbReference type="InterPro" id="IPR037278">
    <property type="entry name" value="ARFGAP/RecO"/>
</dbReference>
<protein>
    <recommendedName>
        <fullName evidence="2 7">DNA repair protein RecO</fullName>
    </recommendedName>
    <alternativeName>
        <fullName evidence="6 7">Recombination protein O</fullName>
    </alternativeName>
</protein>
<sequence length="242" mass="26333">MEWSGEGIVLGTRAHGETSAILEVMTPDRGRHMGLVRGGRSRRHQAMLQAGNTLALTWRARLESHLGLFTVEPLVSRAARLIDAPAGVLGLQTIAAHLRYLPERDPHPGLYEALSIILDHMDDAIGAARLLVRFELALLDELGFGLDLSKCAANGQTHDLAWVSPKTGRAVSREAGLPYAPKLLALPVFLSEREADVSVDDLQAALQLTGYFLIRHLAEPRGQPLSPARDQFLGRLRVVPAA</sequence>
<dbReference type="GO" id="GO:0006302">
    <property type="term" value="P:double-strand break repair"/>
    <property type="evidence" value="ECO:0007669"/>
    <property type="project" value="TreeGrafter"/>
</dbReference>
<dbReference type="PANTHER" id="PTHR33991:SF1">
    <property type="entry name" value="DNA REPAIR PROTEIN RECO"/>
    <property type="match status" value="1"/>
</dbReference>
<evidence type="ECO:0000256" key="1">
    <source>
        <dbReference type="ARBA" id="ARBA00007452"/>
    </source>
</evidence>
<dbReference type="InterPro" id="IPR012340">
    <property type="entry name" value="NA-bd_OB-fold"/>
</dbReference>
<evidence type="ECO:0000256" key="7">
    <source>
        <dbReference type="HAMAP-Rule" id="MF_00201"/>
    </source>
</evidence>
<proteinExistence type="inferred from homology"/>
<keyword evidence="4 7" id="KW-0233">DNA recombination</keyword>
<keyword evidence="10" id="KW-1185">Reference proteome</keyword>
<name>A0A2C9D830_9HYPH</name>
<dbReference type="EMBL" id="LT960614">
    <property type="protein sequence ID" value="SON56288.1"/>
    <property type="molecule type" value="Genomic_DNA"/>
</dbReference>
<dbReference type="Gene3D" id="2.40.50.140">
    <property type="entry name" value="Nucleic acid-binding proteins"/>
    <property type="match status" value="1"/>
</dbReference>
<evidence type="ECO:0000256" key="5">
    <source>
        <dbReference type="ARBA" id="ARBA00023204"/>
    </source>
</evidence>
<dbReference type="Pfam" id="PF02565">
    <property type="entry name" value="RecO_C"/>
    <property type="match status" value="1"/>
</dbReference>
<dbReference type="OrthoDB" id="9804792at2"/>
<comment type="function">
    <text evidence="7">Involved in DNA repair and RecF pathway recombination.</text>
</comment>
<dbReference type="KEGG" id="hdi:HDIA_2747"/>
<dbReference type="InterPro" id="IPR003717">
    <property type="entry name" value="RecO"/>
</dbReference>
<dbReference type="Pfam" id="PF11967">
    <property type="entry name" value="RecO_N"/>
    <property type="match status" value="1"/>
</dbReference>
<dbReference type="SUPFAM" id="SSF57863">
    <property type="entry name" value="ArfGap/RecO-like zinc finger"/>
    <property type="match status" value="1"/>
</dbReference>
<reference evidence="10" key="1">
    <citation type="submission" date="2017-09" db="EMBL/GenBank/DDBJ databases">
        <title>Genome sequence of Nannocystis excedens DSM 71.</title>
        <authorList>
            <person name="Blom J."/>
        </authorList>
    </citation>
    <scope>NUCLEOTIDE SEQUENCE [LARGE SCALE GENOMIC DNA]</scope>
    <source>
        <strain evidence="10">type strain: E19</strain>
    </source>
</reference>
<evidence type="ECO:0000259" key="8">
    <source>
        <dbReference type="Pfam" id="PF11967"/>
    </source>
</evidence>
<dbReference type="RefSeq" id="WP_099556688.1">
    <property type="nucleotide sequence ID" value="NZ_LT960614.1"/>
</dbReference>
<comment type="similarity">
    <text evidence="1 7">Belongs to the RecO family.</text>
</comment>
<evidence type="ECO:0000313" key="9">
    <source>
        <dbReference type="EMBL" id="SON56288.1"/>
    </source>
</evidence>
<keyword evidence="5 7" id="KW-0234">DNA repair</keyword>
<dbReference type="SUPFAM" id="SSF50249">
    <property type="entry name" value="Nucleic acid-binding proteins"/>
    <property type="match status" value="1"/>
</dbReference>
<keyword evidence="3 7" id="KW-0227">DNA damage</keyword>
<feature type="domain" description="DNA replication/recombination mediator RecO N-terminal" evidence="8">
    <location>
        <begin position="1"/>
        <end position="71"/>
    </location>
</feature>
<evidence type="ECO:0000313" key="10">
    <source>
        <dbReference type="Proteomes" id="UP000223606"/>
    </source>
</evidence>
<dbReference type="Proteomes" id="UP000223606">
    <property type="component" value="Chromosome 1"/>
</dbReference>
<gene>
    <name evidence="7" type="primary">recO</name>
    <name evidence="9" type="ORF">HDIA_2747</name>
</gene>
<evidence type="ECO:0000256" key="2">
    <source>
        <dbReference type="ARBA" id="ARBA00021310"/>
    </source>
</evidence>
<evidence type="ECO:0000256" key="6">
    <source>
        <dbReference type="ARBA" id="ARBA00033409"/>
    </source>
</evidence>
<dbReference type="GO" id="GO:0006310">
    <property type="term" value="P:DNA recombination"/>
    <property type="evidence" value="ECO:0007669"/>
    <property type="project" value="UniProtKB-UniRule"/>
</dbReference>
<dbReference type="HAMAP" id="MF_00201">
    <property type="entry name" value="RecO"/>
    <property type="match status" value="1"/>
</dbReference>
<evidence type="ECO:0000256" key="3">
    <source>
        <dbReference type="ARBA" id="ARBA00022763"/>
    </source>
</evidence>